<evidence type="ECO:0000256" key="8">
    <source>
        <dbReference type="ARBA" id="ARBA00022967"/>
    </source>
</evidence>
<evidence type="ECO:0000256" key="14">
    <source>
        <dbReference type="ARBA" id="ARBA00031019"/>
    </source>
</evidence>
<feature type="transmembrane region" description="Helical" evidence="16">
    <location>
        <begin position="39"/>
        <end position="57"/>
    </location>
</feature>
<evidence type="ECO:0000256" key="9">
    <source>
        <dbReference type="ARBA" id="ARBA00022982"/>
    </source>
</evidence>
<keyword evidence="7 16" id="KW-0812">Transmembrane</keyword>
<evidence type="ECO:0000256" key="15">
    <source>
        <dbReference type="ARBA" id="ARBA00049551"/>
    </source>
</evidence>
<dbReference type="EMBL" id="QWLN02002092">
    <property type="protein sequence ID" value="TEA40913.1"/>
    <property type="molecule type" value="Genomic_DNA"/>
</dbReference>
<evidence type="ECO:0000256" key="6">
    <source>
        <dbReference type="ARBA" id="ARBA00022660"/>
    </source>
</evidence>
<accession>A0A484GZ57</accession>
<comment type="caution">
    <text evidence="17">The sequence shown here is derived from an EMBL/GenBank/DDBJ whole genome shotgun (WGS) entry which is preliminary data.</text>
</comment>
<protein>
    <recommendedName>
        <fullName evidence="4">NADH-ubiquinone oxidoreductase chain 6</fullName>
        <ecNumber evidence="3">7.1.1.2</ecNumber>
    </recommendedName>
    <alternativeName>
        <fullName evidence="14">NADH dehydrogenase subunit 6</fullName>
    </alternativeName>
</protein>
<evidence type="ECO:0000256" key="10">
    <source>
        <dbReference type="ARBA" id="ARBA00022989"/>
    </source>
</evidence>
<gene>
    <name evidence="17" type="ORF">DBR06_SOUSAS40310005</name>
</gene>
<comment type="catalytic activity">
    <reaction evidence="15">
        <text>a ubiquinone + NADH + 5 H(+)(in) = a ubiquinol + NAD(+) + 4 H(+)(out)</text>
        <dbReference type="Rhea" id="RHEA:29091"/>
        <dbReference type="Rhea" id="RHEA-COMP:9565"/>
        <dbReference type="Rhea" id="RHEA-COMP:9566"/>
        <dbReference type="ChEBI" id="CHEBI:15378"/>
        <dbReference type="ChEBI" id="CHEBI:16389"/>
        <dbReference type="ChEBI" id="CHEBI:17976"/>
        <dbReference type="ChEBI" id="CHEBI:57540"/>
        <dbReference type="ChEBI" id="CHEBI:57945"/>
        <dbReference type="EC" id="7.1.1.2"/>
    </reaction>
</comment>
<evidence type="ECO:0000313" key="18">
    <source>
        <dbReference type="Proteomes" id="UP000295264"/>
    </source>
</evidence>
<dbReference type="PANTHER" id="PTHR11435:SF1">
    <property type="entry name" value="NADH-UBIQUINONE OXIDOREDUCTASE CHAIN 6"/>
    <property type="match status" value="1"/>
</dbReference>
<feature type="non-terminal residue" evidence="17">
    <location>
        <position position="1"/>
    </location>
</feature>
<dbReference type="GO" id="GO:0031966">
    <property type="term" value="C:mitochondrial membrane"/>
    <property type="evidence" value="ECO:0007669"/>
    <property type="project" value="UniProtKB-SubCell"/>
</dbReference>
<keyword evidence="13 16" id="KW-0472">Membrane</keyword>
<sequence length="58" mass="6392">HTLYLSTIFLVTCIGFSLKPSQIYCELVLIVSVRTGCGIVMNFGGSFLGLMVFFFFCG</sequence>
<evidence type="ECO:0000256" key="2">
    <source>
        <dbReference type="ARBA" id="ARBA00005698"/>
    </source>
</evidence>
<keyword evidence="6" id="KW-0679">Respiratory chain</keyword>
<evidence type="ECO:0000256" key="1">
    <source>
        <dbReference type="ARBA" id="ARBA00004225"/>
    </source>
</evidence>
<dbReference type="AlphaFoldDB" id="A0A484GZ57"/>
<evidence type="ECO:0000256" key="7">
    <source>
        <dbReference type="ARBA" id="ARBA00022692"/>
    </source>
</evidence>
<feature type="non-terminal residue" evidence="17">
    <location>
        <position position="58"/>
    </location>
</feature>
<evidence type="ECO:0000256" key="5">
    <source>
        <dbReference type="ARBA" id="ARBA00022448"/>
    </source>
</evidence>
<evidence type="ECO:0000313" key="17">
    <source>
        <dbReference type="EMBL" id="TEA40913.1"/>
    </source>
</evidence>
<proteinExistence type="inferred from homology"/>
<dbReference type="Proteomes" id="UP000295264">
    <property type="component" value="Unassembled WGS sequence"/>
</dbReference>
<keyword evidence="10 16" id="KW-1133">Transmembrane helix</keyword>
<name>A0A484GZ57_SOUCH</name>
<evidence type="ECO:0000256" key="4">
    <source>
        <dbReference type="ARBA" id="ARBA00021095"/>
    </source>
</evidence>
<keyword evidence="9" id="KW-0249">Electron transport</keyword>
<evidence type="ECO:0000256" key="12">
    <source>
        <dbReference type="ARBA" id="ARBA00023128"/>
    </source>
</evidence>
<keyword evidence="5" id="KW-0813">Transport</keyword>
<evidence type="ECO:0000256" key="16">
    <source>
        <dbReference type="SAM" id="Phobius"/>
    </source>
</evidence>
<dbReference type="PANTHER" id="PTHR11435">
    <property type="entry name" value="NADH UBIQUINONE OXIDOREDUCTASE SUBUNIT ND6"/>
    <property type="match status" value="1"/>
</dbReference>
<evidence type="ECO:0000256" key="11">
    <source>
        <dbReference type="ARBA" id="ARBA00023027"/>
    </source>
</evidence>
<evidence type="ECO:0000256" key="3">
    <source>
        <dbReference type="ARBA" id="ARBA00012944"/>
    </source>
</evidence>
<comment type="subcellular location">
    <subcellularLocation>
        <location evidence="1">Mitochondrion membrane</location>
        <topology evidence="1">Multi-pass membrane protein</topology>
    </subcellularLocation>
</comment>
<keyword evidence="18" id="KW-1185">Reference proteome</keyword>
<comment type="similarity">
    <text evidence="2">Belongs to the complex I subunit 6 family.</text>
</comment>
<keyword evidence="11" id="KW-0520">NAD</keyword>
<keyword evidence="8" id="KW-1278">Translocase</keyword>
<organism evidence="17 18">
    <name type="scientific">Sousa chinensis</name>
    <name type="common">Indo-pacific humpbacked dolphin</name>
    <name type="synonym">Steno chinensis</name>
    <dbReference type="NCBI Taxonomy" id="103600"/>
    <lineage>
        <taxon>Eukaryota</taxon>
        <taxon>Metazoa</taxon>
        <taxon>Chordata</taxon>
        <taxon>Craniata</taxon>
        <taxon>Vertebrata</taxon>
        <taxon>Euteleostomi</taxon>
        <taxon>Mammalia</taxon>
        <taxon>Eutheria</taxon>
        <taxon>Laurasiatheria</taxon>
        <taxon>Artiodactyla</taxon>
        <taxon>Whippomorpha</taxon>
        <taxon>Cetacea</taxon>
        <taxon>Odontoceti</taxon>
        <taxon>Delphinidae</taxon>
        <taxon>Sousa</taxon>
    </lineage>
</organism>
<evidence type="ECO:0000256" key="13">
    <source>
        <dbReference type="ARBA" id="ARBA00023136"/>
    </source>
</evidence>
<dbReference type="EC" id="7.1.1.2" evidence="3"/>
<dbReference type="InterPro" id="IPR050269">
    <property type="entry name" value="ComplexI_Subunit6"/>
</dbReference>
<reference evidence="17 18" key="1">
    <citation type="journal article" date="2018" name="Genomics">
        <title>Molecular footprints of inshore aquatic adaptation in Indo-Pacific humpback dolphin (Sousa chinensis).</title>
        <authorList>
            <person name="Ming Y."/>
            <person name="Jian J."/>
            <person name="Yu F."/>
            <person name="Yu X."/>
            <person name="Wang J."/>
            <person name="Liu W."/>
        </authorList>
    </citation>
    <scope>NUCLEOTIDE SEQUENCE [LARGE SCALE GENOMIC DNA]</scope>
    <source>
        <strain evidence="17">MY-2018</strain>
        <tissue evidence="17">Skin</tissue>
    </source>
</reference>
<dbReference type="GO" id="GO:0008137">
    <property type="term" value="F:NADH dehydrogenase (ubiquinone) activity"/>
    <property type="evidence" value="ECO:0007669"/>
    <property type="project" value="UniProtKB-EC"/>
</dbReference>
<keyword evidence="12" id="KW-0496">Mitochondrion</keyword>